<name>A0A9D2MSM1_9FIRM</name>
<dbReference type="PANTHER" id="PTHR30009:SF4">
    <property type="entry name" value="PTS SYSTEM N-ACETYLGLUCOSAMINE-SPECIFIC EIICBA COMPONENT"/>
    <property type="match status" value="1"/>
</dbReference>
<evidence type="ECO:0000256" key="6">
    <source>
        <dbReference type="ARBA" id="ARBA00022683"/>
    </source>
</evidence>
<comment type="caution">
    <text evidence="15">The sequence shown here is derived from an EMBL/GenBank/DDBJ whole genome shotgun (WGS) entry which is preliminary data.</text>
</comment>
<feature type="transmembrane region" description="Helical" evidence="12">
    <location>
        <begin position="160"/>
        <end position="180"/>
    </location>
</feature>
<dbReference type="SUPFAM" id="SSF55604">
    <property type="entry name" value="Glucose permease domain IIB"/>
    <property type="match status" value="1"/>
</dbReference>
<organism evidence="15 16">
    <name type="scientific">Candidatus Eisenbergiella merdigallinarum</name>
    <dbReference type="NCBI Taxonomy" id="2838552"/>
    <lineage>
        <taxon>Bacteria</taxon>
        <taxon>Bacillati</taxon>
        <taxon>Bacillota</taxon>
        <taxon>Clostridia</taxon>
        <taxon>Lachnospirales</taxon>
        <taxon>Lachnospiraceae</taxon>
        <taxon>Eisenbergiella</taxon>
    </lineage>
</organism>
<dbReference type="GO" id="GO:0015764">
    <property type="term" value="P:N-acetylglucosamine transport"/>
    <property type="evidence" value="ECO:0007669"/>
    <property type="project" value="TreeGrafter"/>
</dbReference>
<dbReference type="InterPro" id="IPR001996">
    <property type="entry name" value="PTS_IIB_1"/>
</dbReference>
<evidence type="ECO:0000256" key="8">
    <source>
        <dbReference type="ARBA" id="ARBA00022777"/>
    </source>
</evidence>
<evidence type="ECO:0000259" key="14">
    <source>
        <dbReference type="PROSITE" id="PS51103"/>
    </source>
</evidence>
<keyword evidence="5" id="KW-0808">Transferase</keyword>
<evidence type="ECO:0000313" key="15">
    <source>
        <dbReference type="EMBL" id="HJB91216.1"/>
    </source>
</evidence>
<dbReference type="GO" id="GO:0016301">
    <property type="term" value="F:kinase activity"/>
    <property type="evidence" value="ECO:0007669"/>
    <property type="project" value="UniProtKB-KW"/>
</dbReference>
<dbReference type="GO" id="GO:0005886">
    <property type="term" value="C:plasma membrane"/>
    <property type="evidence" value="ECO:0007669"/>
    <property type="project" value="UniProtKB-SubCell"/>
</dbReference>
<feature type="transmembrane region" description="Helical" evidence="12">
    <location>
        <begin position="252"/>
        <end position="272"/>
    </location>
</feature>
<evidence type="ECO:0000256" key="2">
    <source>
        <dbReference type="ARBA" id="ARBA00022448"/>
    </source>
</evidence>
<dbReference type="PROSITE" id="PS01035">
    <property type="entry name" value="PTS_EIIB_TYPE_1_CYS"/>
    <property type="match status" value="1"/>
</dbReference>
<dbReference type="GO" id="GO:0090563">
    <property type="term" value="F:protein-phosphocysteine-sugar phosphotransferase activity"/>
    <property type="evidence" value="ECO:0007669"/>
    <property type="project" value="TreeGrafter"/>
</dbReference>
<dbReference type="PROSITE" id="PS51098">
    <property type="entry name" value="PTS_EIIB_TYPE_1"/>
    <property type="match status" value="1"/>
</dbReference>
<dbReference type="AlphaFoldDB" id="A0A9D2MSM1"/>
<dbReference type="Gene3D" id="3.30.1360.60">
    <property type="entry name" value="Glucose permease domain IIB"/>
    <property type="match status" value="1"/>
</dbReference>
<evidence type="ECO:0000256" key="4">
    <source>
        <dbReference type="ARBA" id="ARBA00022597"/>
    </source>
</evidence>
<feature type="transmembrane region" description="Helical" evidence="12">
    <location>
        <begin position="12"/>
        <end position="31"/>
    </location>
</feature>
<keyword evidence="4" id="KW-0762">Sugar transport</keyword>
<keyword evidence="9 12" id="KW-1133">Transmembrane helix</keyword>
<dbReference type="Pfam" id="PF02378">
    <property type="entry name" value="PTS_EIIC"/>
    <property type="match status" value="1"/>
</dbReference>
<feature type="domain" description="PTS EIIC type-1" evidence="14">
    <location>
        <begin position="1"/>
        <end position="395"/>
    </location>
</feature>
<dbReference type="FunFam" id="3.30.1360.60:FF:000001">
    <property type="entry name" value="PTS system glucose-specific IIBC component PtsG"/>
    <property type="match status" value="1"/>
</dbReference>
<feature type="transmembrane region" description="Helical" evidence="12">
    <location>
        <begin position="123"/>
        <end position="140"/>
    </location>
</feature>
<evidence type="ECO:0000256" key="5">
    <source>
        <dbReference type="ARBA" id="ARBA00022679"/>
    </source>
</evidence>
<proteinExistence type="predicted"/>
<dbReference type="PANTHER" id="PTHR30009">
    <property type="entry name" value="CYTOCHROME C-TYPE SYNTHESIS PROTEIN AND PTS TRANSMEMBRANE COMPONENT"/>
    <property type="match status" value="1"/>
</dbReference>
<keyword evidence="2" id="KW-0813">Transport</keyword>
<evidence type="ECO:0000256" key="12">
    <source>
        <dbReference type="SAM" id="Phobius"/>
    </source>
</evidence>
<evidence type="ECO:0000256" key="3">
    <source>
        <dbReference type="ARBA" id="ARBA00022475"/>
    </source>
</evidence>
<keyword evidence="6" id="KW-0598">Phosphotransferase system</keyword>
<evidence type="ECO:0000256" key="11">
    <source>
        <dbReference type="PROSITE-ProRule" id="PRU00421"/>
    </source>
</evidence>
<keyword evidence="7 12" id="KW-0812">Transmembrane</keyword>
<gene>
    <name evidence="15" type="ORF">H9763_07090</name>
</gene>
<feature type="transmembrane region" description="Helical" evidence="12">
    <location>
        <begin position="85"/>
        <end position="111"/>
    </location>
</feature>
<feature type="transmembrane region" description="Helical" evidence="12">
    <location>
        <begin position="317"/>
        <end position="336"/>
    </location>
</feature>
<dbReference type="Pfam" id="PF00367">
    <property type="entry name" value="PTS_EIIB"/>
    <property type="match status" value="1"/>
</dbReference>
<feature type="transmembrane region" description="Helical" evidence="12">
    <location>
        <begin position="220"/>
        <end position="240"/>
    </location>
</feature>
<accession>A0A9D2MSM1</accession>
<dbReference type="GO" id="GO:0009401">
    <property type="term" value="P:phosphoenolpyruvate-dependent sugar phosphotransferase system"/>
    <property type="evidence" value="ECO:0007669"/>
    <property type="project" value="UniProtKB-KW"/>
</dbReference>
<dbReference type="InterPro" id="IPR036878">
    <property type="entry name" value="Glu_permease_IIB"/>
</dbReference>
<dbReference type="Proteomes" id="UP000886883">
    <property type="component" value="Unassembled WGS sequence"/>
</dbReference>
<keyword evidence="3" id="KW-1003">Cell membrane</keyword>
<dbReference type="InterPro" id="IPR018113">
    <property type="entry name" value="PTrfase_EIIB_Cys"/>
</dbReference>
<evidence type="ECO:0000313" key="16">
    <source>
        <dbReference type="Proteomes" id="UP000886883"/>
    </source>
</evidence>
<evidence type="ECO:0000256" key="1">
    <source>
        <dbReference type="ARBA" id="ARBA00004651"/>
    </source>
</evidence>
<evidence type="ECO:0000256" key="9">
    <source>
        <dbReference type="ARBA" id="ARBA00022989"/>
    </source>
</evidence>
<dbReference type="InterPro" id="IPR003352">
    <property type="entry name" value="PTS_EIIC"/>
</dbReference>
<feature type="transmembrane region" description="Helical" evidence="12">
    <location>
        <begin position="357"/>
        <end position="379"/>
    </location>
</feature>
<protein>
    <submittedName>
        <fullName evidence="15">PTS transporter subunit EIIC</fullName>
    </submittedName>
</protein>
<dbReference type="PROSITE" id="PS51103">
    <property type="entry name" value="PTS_EIIC_TYPE_1"/>
    <property type="match status" value="1"/>
</dbReference>
<dbReference type="InterPro" id="IPR050429">
    <property type="entry name" value="PTS_Glucose_EIICBA"/>
</dbReference>
<dbReference type="EMBL" id="DWXE01000025">
    <property type="protein sequence ID" value="HJB91216.1"/>
    <property type="molecule type" value="Genomic_DNA"/>
</dbReference>
<feature type="active site" description="Phosphocysteine intermediate; for EIIB activity" evidence="11">
    <location>
        <position position="434"/>
    </location>
</feature>
<evidence type="ECO:0000256" key="10">
    <source>
        <dbReference type="ARBA" id="ARBA00023136"/>
    </source>
</evidence>
<reference evidence="15" key="2">
    <citation type="submission" date="2021-04" db="EMBL/GenBank/DDBJ databases">
        <authorList>
            <person name="Gilroy R."/>
        </authorList>
    </citation>
    <scope>NUCLEOTIDE SEQUENCE</scope>
    <source>
        <strain evidence="15">USAMLcec3-2134</strain>
    </source>
</reference>
<evidence type="ECO:0000259" key="13">
    <source>
        <dbReference type="PROSITE" id="PS51098"/>
    </source>
</evidence>
<dbReference type="CDD" id="cd00212">
    <property type="entry name" value="PTS_IIB_glc"/>
    <property type="match status" value="1"/>
</dbReference>
<evidence type="ECO:0000256" key="7">
    <source>
        <dbReference type="ARBA" id="ARBA00022692"/>
    </source>
</evidence>
<keyword evidence="10 12" id="KW-0472">Membrane</keyword>
<keyword evidence="8" id="KW-0418">Kinase</keyword>
<feature type="domain" description="PTS EIIB type-1" evidence="13">
    <location>
        <begin position="412"/>
        <end position="489"/>
    </location>
</feature>
<comment type="subcellular location">
    <subcellularLocation>
        <location evidence="1">Cell membrane</location>
        <topology evidence="1">Multi-pass membrane protein</topology>
    </subcellularLocation>
</comment>
<dbReference type="GO" id="GO:0008982">
    <property type="term" value="F:protein-N(PI)-phosphohistidine-sugar phosphotransferase activity"/>
    <property type="evidence" value="ECO:0007669"/>
    <property type="project" value="InterPro"/>
</dbReference>
<feature type="transmembrane region" description="Helical" evidence="12">
    <location>
        <begin position="51"/>
        <end position="73"/>
    </location>
</feature>
<dbReference type="NCBIfam" id="TIGR00826">
    <property type="entry name" value="EIIB_glc"/>
    <property type="match status" value="1"/>
</dbReference>
<sequence length="489" mass="51922">MKYLQKLGKALMLPVACLPICGILMGIGYLLCPATMQGGDVTGVLQQIGFFLVKAGGALIDNMALLFVIGVGVGMSEDNDGTGGLAALASWLMITSLLSTGVVTTIMPSIAEDEDAMLAFGKIANPFIGILSGVIGATCYNKFKGTKLPDWLSFFSGKRCVAIIAGVVSIVVSAILLFVWPVVFGLLISLGNGIAGMGAFGAAIYAFLNRLLIPTGLHHALNNVFWFDTIGLGDLTHFWAGETSADVSWSLGMYMSGFFPCMMFGIPGAALAMIQTAKSNKRKVAIGLVASAAVCSFVCGVTEPFEFGFMFLAPGLYLIYAILYGIFTFITVLLGFRAGFSFSAGATDLLFSASLPAAANTWLIIPLGIAAFLVFYLVFRFAIVKFDLKTPGREDDDLEAEKSATLANNDYTQVAAVVLEGVGGKANVTSLDNCITRLRFEIKDYTKVDEKKIKSAGVAGVIRPSKNAVQVIVGTKVQFVADEMKKMLK</sequence>
<feature type="transmembrane region" description="Helical" evidence="12">
    <location>
        <begin position="186"/>
        <end position="208"/>
    </location>
</feature>
<reference evidence="15" key="1">
    <citation type="journal article" date="2021" name="PeerJ">
        <title>Extensive microbial diversity within the chicken gut microbiome revealed by metagenomics and culture.</title>
        <authorList>
            <person name="Gilroy R."/>
            <person name="Ravi A."/>
            <person name="Getino M."/>
            <person name="Pursley I."/>
            <person name="Horton D.L."/>
            <person name="Alikhan N.F."/>
            <person name="Baker D."/>
            <person name="Gharbi K."/>
            <person name="Hall N."/>
            <person name="Watson M."/>
            <person name="Adriaenssens E.M."/>
            <person name="Foster-Nyarko E."/>
            <person name="Jarju S."/>
            <person name="Secka A."/>
            <person name="Antonio M."/>
            <person name="Oren A."/>
            <person name="Chaudhuri R.R."/>
            <person name="La Ragione R."/>
            <person name="Hildebrand F."/>
            <person name="Pallen M.J."/>
        </authorList>
    </citation>
    <scope>NUCLEOTIDE SEQUENCE</scope>
    <source>
        <strain evidence="15">USAMLcec3-2134</strain>
    </source>
</reference>
<feature type="transmembrane region" description="Helical" evidence="12">
    <location>
        <begin position="284"/>
        <end position="305"/>
    </location>
</feature>
<dbReference type="InterPro" id="IPR013013">
    <property type="entry name" value="PTS_EIIC_1"/>
</dbReference>